<dbReference type="InterPro" id="IPR036770">
    <property type="entry name" value="Ankyrin_rpt-contain_sf"/>
</dbReference>
<keyword evidence="1" id="KW-0812">Transmembrane</keyword>
<protein>
    <recommendedName>
        <fullName evidence="2">ACT domain-containing protein</fullName>
    </recommendedName>
</protein>
<dbReference type="GO" id="GO:0016020">
    <property type="term" value="C:membrane"/>
    <property type="evidence" value="ECO:0007669"/>
    <property type="project" value="TreeGrafter"/>
</dbReference>
<dbReference type="SUPFAM" id="SSF55021">
    <property type="entry name" value="ACT-like"/>
    <property type="match status" value="1"/>
</dbReference>
<dbReference type="Proteomes" id="UP000682877">
    <property type="component" value="Chromosome 6"/>
</dbReference>
<dbReference type="InterPro" id="IPR026961">
    <property type="entry name" value="PGG_dom"/>
</dbReference>
<feature type="transmembrane region" description="Helical" evidence="1">
    <location>
        <begin position="853"/>
        <end position="873"/>
    </location>
</feature>
<gene>
    <name evidence="3" type="ORF">AARE701A_LOCUS14479</name>
</gene>
<evidence type="ECO:0000259" key="2">
    <source>
        <dbReference type="PROSITE" id="PS51671"/>
    </source>
</evidence>
<accession>A0A8S2AMD3</accession>
<dbReference type="SUPFAM" id="SSF48403">
    <property type="entry name" value="Ankyrin repeat"/>
    <property type="match status" value="1"/>
</dbReference>
<dbReference type="CDD" id="cd04873">
    <property type="entry name" value="ACT_UUR-ACR-like"/>
    <property type="match status" value="1"/>
</dbReference>
<dbReference type="PANTHER" id="PTHR24177">
    <property type="entry name" value="CASKIN"/>
    <property type="match status" value="1"/>
</dbReference>
<dbReference type="InterPro" id="IPR002912">
    <property type="entry name" value="ACT_dom"/>
</dbReference>
<organism evidence="3 4">
    <name type="scientific">Arabidopsis arenosa</name>
    <name type="common">Sand rock-cress</name>
    <name type="synonym">Cardaminopsis arenosa</name>
    <dbReference type="NCBI Taxonomy" id="38785"/>
    <lineage>
        <taxon>Eukaryota</taxon>
        <taxon>Viridiplantae</taxon>
        <taxon>Streptophyta</taxon>
        <taxon>Embryophyta</taxon>
        <taxon>Tracheophyta</taxon>
        <taxon>Spermatophyta</taxon>
        <taxon>Magnoliopsida</taxon>
        <taxon>eudicotyledons</taxon>
        <taxon>Gunneridae</taxon>
        <taxon>Pentapetalae</taxon>
        <taxon>rosids</taxon>
        <taxon>malvids</taxon>
        <taxon>Brassicales</taxon>
        <taxon>Brassicaceae</taxon>
        <taxon>Camelineae</taxon>
        <taxon>Arabidopsis</taxon>
    </lineage>
</organism>
<keyword evidence="1" id="KW-0472">Membrane</keyword>
<feature type="transmembrane region" description="Helical" evidence="1">
    <location>
        <begin position="824"/>
        <end position="847"/>
    </location>
</feature>
<proteinExistence type="predicted"/>
<dbReference type="EMBL" id="LR999456">
    <property type="protein sequence ID" value="CAE6086608.1"/>
    <property type="molecule type" value="Genomic_DNA"/>
</dbReference>
<feature type="domain" description="ACT" evidence="2">
    <location>
        <begin position="224"/>
        <end position="303"/>
    </location>
</feature>
<dbReference type="Pfam" id="PF13962">
    <property type="entry name" value="PGG"/>
    <property type="match status" value="1"/>
</dbReference>
<evidence type="ECO:0000313" key="3">
    <source>
        <dbReference type="EMBL" id="CAE6086608.1"/>
    </source>
</evidence>
<dbReference type="AlphaFoldDB" id="A0A8S2AMD3"/>
<evidence type="ECO:0000313" key="4">
    <source>
        <dbReference type="Proteomes" id="UP000682877"/>
    </source>
</evidence>
<reference evidence="3" key="1">
    <citation type="submission" date="2021-01" db="EMBL/GenBank/DDBJ databases">
        <authorList>
            <person name="Bezrukov I."/>
        </authorList>
    </citation>
    <scope>NUCLEOTIDE SEQUENCE</scope>
</reference>
<dbReference type="InterPro" id="IPR045865">
    <property type="entry name" value="ACT-like_dom_sf"/>
</dbReference>
<keyword evidence="4" id="KW-1185">Reference proteome</keyword>
<dbReference type="PANTHER" id="PTHR24177:SF367">
    <property type="entry name" value="ANKYRIN-REPEAT CONTAINING PROTEIN"/>
    <property type="match status" value="1"/>
</dbReference>
<dbReference type="PROSITE" id="PS51671">
    <property type="entry name" value="ACT"/>
    <property type="match status" value="1"/>
</dbReference>
<dbReference type="Gene3D" id="1.25.40.20">
    <property type="entry name" value="Ankyrin repeat-containing domain"/>
    <property type="match status" value="1"/>
</dbReference>
<name>A0A8S2AMD3_ARAAE</name>
<evidence type="ECO:0000256" key="1">
    <source>
        <dbReference type="SAM" id="Phobius"/>
    </source>
</evidence>
<keyword evidence="1" id="KW-1133">Transmembrane helix</keyword>
<sequence length="899" mass="101339">MAFSSSIFSVTQFSSSLATRPSSAIGRQTRFPAQIASPDLSPALFDDRRKFVGGVMSLLTKSIKNRVYASINSIDSAATPSYPKSEDDDDVVPMPMVMIDQDADPEATIVQLSFGNRLGALIDTMRALKDLGLDVIKGTVSTEGSIKQTKFSITKRDTGRKVEDPDLLEQIRLTIINNLLKYHPECSEQLAMGETFGIKAPEKKIDVDIATHINVKEDGPKRSLLVIETADRPGLVVEMIKVMADINIDVESAEIDTEGLVAKDKFHVSYQGQALNRSLSQVLVNCLRYFLRRPETDIDSVDLDDYSEYLPLSQAISHGDLESVKDLLPDATIRTVFEASLLKACSCGQLEIVHELLQRMTRPDQTLDERIEETLFQSLALDIVAGNGNLEIVKKLYENNSELLALAHPGPYRLALPVVRASNGGHGEVTRYLYENTAFNVLMHDEGYWARCLLFDAVFYGFLDIALDIVHIFLQQDPPLAVTIHPRQRSSPLRFLATKPELFRSHSCDLGFWGRLMYSCIDLDFFTDSESSRANAYQRLFWMTLQGLPKWFGIKQIFELKDRHSKAHNLLQKMCEPLPVMVKDESWKDTVYNALLEAVEYGNKEFFIEIIKRNPQLLWISEETSGRNLFQLAVGFRKETIFNLIYGLDDRKVTLLRSYDQEHNNILHIAAQLSSPEQLSKVAGAALKMQRETQWFQEIKSLVSEREVVEKNKEGKTPRQVFEASHEPLRKEAEEWMKCTATACSFVAALIATVTFQAIFTVPGGTHDTLGEPLLLRDSHFMAFIIVDALSFFASSTSVLIFLSILTARYSFDDFIVSLPRKMILALTILVIAIAAMLIAFTTALFTSMRQKPVLVISVVPLAYLPGVLFLMMQYPLLKEMISFTYGKGLFDRDTTRWF</sequence>
<feature type="transmembrane region" description="Helical" evidence="1">
    <location>
        <begin position="780"/>
        <end position="803"/>
    </location>
</feature>